<evidence type="ECO:0000313" key="3">
    <source>
        <dbReference type="Proteomes" id="UP000812287"/>
    </source>
</evidence>
<dbReference type="EMBL" id="MU250529">
    <property type="protein sequence ID" value="KAG7448843.1"/>
    <property type="molecule type" value="Genomic_DNA"/>
</dbReference>
<feature type="compositionally biased region" description="Pro residues" evidence="1">
    <location>
        <begin position="234"/>
        <end position="251"/>
    </location>
</feature>
<feature type="compositionally biased region" description="Low complexity" evidence="1">
    <location>
        <begin position="139"/>
        <end position="152"/>
    </location>
</feature>
<dbReference type="OrthoDB" id="2930186at2759"/>
<sequence length="581" mass="64738">MFQQTPVPRTLNKEHYSFLDTTSPEEATWSTTTPGKATYDAEAELLIRNSIPFLPQDPPRPSHRRGRAPDSLIFGEPEETTEDASHSPSHEAPPDLSTILSMLDAQILQEEDELDEELEFVPLYAPVEPVQNSSSQFQDTSRTPRPDSTTTPGNDVPFSQPMPPTASAPAVPQPNGSSPITQPTPSVIVHDAIQVPIYDTEMEEHLHPPLNKSSDEFSSEEVQVVSLTQCHVPIMPPPPSSCQSPPRPTSPQPSHTQLSLGELQRHLAEAVTQAVVSNLNVTEFARGSMDIQHVNQLVPQLVYDMLQQFPQLWEVQTLLSIQLSDVEALAVQVVEQFLTMVKLAQSQDQQIHQLAATASLTTDSIRPHEDNSPRLGASPESYLEVAIEQEQESQQYFASDFQFMKLKDRLPSIPEVSEVPAFVLLFRDTYPQLEDEAIWKIVMWFHPELHDKKNLDDTFVLREEAVKAALAEVRNWRFPCSDAGWAISAEEFFPSSQGTVLPEGVLFLEHESSIGSTPCSPSPPPTPCQEDLPLGTMFDEHEEVQLEVHFSSTCYSALIDDVSRTTRSFVTTWIVGLSLLN</sequence>
<evidence type="ECO:0000256" key="1">
    <source>
        <dbReference type="SAM" id="MobiDB-lite"/>
    </source>
</evidence>
<keyword evidence="3" id="KW-1185">Reference proteome</keyword>
<dbReference type="AlphaFoldDB" id="A0A9P7VX23"/>
<feature type="region of interest" description="Disordered" evidence="1">
    <location>
        <begin position="127"/>
        <end position="185"/>
    </location>
</feature>
<feature type="region of interest" description="Disordered" evidence="1">
    <location>
        <begin position="51"/>
        <end position="96"/>
    </location>
</feature>
<name>A0A9P7VX23_9AGAR</name>
<accession>A0A9P7VX23</accession>
<feature type="region of interest" description="Disordered" evidence="1">
    <location>
        <begin position="1"/>
        <end position="36"/>
    </location>
</feature>
<evidence type="ECO:0000313" key="2">
    <source>
        <dbReference type="EMBL" id="KAG7448843.1"/>
    </source>
</evidence>
<proteinExistence type="predicted"/>
<feature type="compositionally biased region" description="Polar residues" evidence="1">
    <location>
        <begin position="19"/>
        <end position="35"/>
    </location>
</feature>
<dbReference type="RefSeq" id="XP_043042343.1">
    <property type="nucleotide sequence ID" value="XM_043185831.1"/>
</dbReference>
<gene>
    <name evidence="2" type="ORF">BT62DRAFT_929917</name>
</gene>
<organism evidence="2 3">
    <name type="scientific">Guyanagaster necrorhizus</name>
    <dbReference type="NCBI Taxonomy" id="856835"/>
    <lineage>
        <taxon>Eukaryota</taxon>
        <taxon>Fungi</taxon>
        <taxon>Dikarya</taxon>
        <taxon>Basidiomycota</taxon>
        <taxon>Agaricomycotina</taxon>
        <taxon>Agaricomycetes</taxon>
        <taxon>Agaricomycetidae</taxon>
        <taxon>Agaricales</taxon>
        <taxon>Marasmiineae</taxon>
        <taxon>Physalacriaceae</taxon>
        <taxon>Guyanagaster</taxon>
    </lineage>
</organism>
<feature type="compositionally biased region" description="Basic and acidic residues" evidence="1">
    <location>
        <begin position="83"/>
        <end position="93"/>
    </location>
</feature>
<feature type="region of interest" description="Disordered" evidence="1">
    <location>
        <begin position="233"/>
        <end position="259"/>
    </location>
</feature>
<protein>
    <submittedName>
        <fullName evidence="2">Uncharacterized protein</fullName>
    </submittedName>
</protein>
<dbReference type="Proteomes" id="UP000812287">
    <property type="component" value="Unassembled WGS sequence"/>
</dbReference>
<comment type="caution">
    <text evidence="2">The sequence shown here is derived from an EMBL/GenBank/DDBJ whole genome shotgun (WGS) entry which is preliminary data.</text>
</comment>
<feature type="compositionally biased region" description="Polar residues" evidence="1">
    <location>
        <begin position="174"/>
        <end position="185"/>
    </location>
</feature>
<reference evidence="2" key="1">
    <citation type="submission" date="2020-11" db="EMBL/GenBank/DDBJ databases">
        <title>Adaptations for nitrogen fixation in a non-lichenized fungal sporocarp promotes dispersal by wood-feeding termites.</title>
        <authorList>
            <consortium name="DOE Joint Genome Institute"/>
            <person name="Koch R.A."/>
            <person name="Yoon G."/>
            <person name="Arayal U."/>
            <person name="Lail K."/>
            <person name="Amirebrahimi M."/>
            <person name="Labutti K."/>
            <person name="Lipzen A."/>
            <person name="Riley R."/>
            <person name="Barry K."/>
            <person name="Henrissat B."/>
            <person name="Grigoriev I.V."/>
            <person name="Herr J.R."/>
            <person name="Aime M.C."/>
        </authorList>
    </citation>
    <scope>NUCLEOTIDE SEQUENCE</scope>
    <source>
        <strain evidence="2">MCA 3950</strain>
    </source>
</reference>
<dbReference type="GeneID" id="66108128"/>